<sequence>MSAPFVWGELRTEPSPSQSENDRSRNPLTGKTQVCPTIGRMGDSATFRARVLEQGPVDVRRRPLVAWVRFWTQGWRFHGRASRSEFLWVVVLQVVIVLGVLWLLQQLGAGARWSVYVDPLGVVPSPQVGFHLVDLHRGAHGDRVWWGFGTGRDTWPDGWDVAVVVGLAVTAVPRWSLLVRRLHDRDHSGMWVLLLVLTGPIGWLVVTGMVVSRSRARGARFDRGLFAGRREPGPDRAPDRDPLEEVTQQV</sequence>
<organism evidence="3">
    <name type="scientific">Neobacillus citreus</name>
    <dbReference type="NCBI Taxonomy" id="2833578"/>
    <lineage>
        <taxon>Bacteria</taxon>
        <taxon>Bacillati</taxon>
        <taxon>Bacillota</taxon>
        <taxon>Bacilli</taxon>
        <taxon>Bacillales</taxon>
        <taxon>Bacillaceae</taxon>
        <taxon>Neobacillus</taxon>
    </lineage>
</organism>
<evidence type="ECO:0000313" key="3">
    <source>
        <dbReference type="EMBL" id="MBS4182105.1"/>
    </source>
</evidence>
<dbReference type="AlphaFoldDB" id="A0A942SYD9"/>
<keyword evidence="2" id="KW-1133">Transmembrane helix</keyword>
<keyword evidence="2" id="KW-0812">Transmembrane</keyword>
<feature type="region of interest" description="Disordered" evidence="1">
    <location>
        <begin position="225"/>
        <end position="250"/>
    </location>
</feature>
<keyword evidence="2" id="KW-0472">Membrane</keyword>
<dbReference type="PANTHER" id="PTHR34980:SF2">
    <property type="entry name" value="INNER MEMBRANE PROTEIN YHAH-RELATED"/>
    <property type="match status" value="1"/>
</dbReference>
<reference evidence="3" key="1">
    <citation type="submission" date="2021-05" db="EMBL/GenBank/DDBJ databases">
        <title>Novel Bacillus species.</title>
        <authorList>
            <person name="Liu G."/>
        </authorList>
    </citation>
    <scope>NUCLEOTIDE SEQUENCE</scope>
    <source>
        <strain evidence="3">FJAT-50051</strain>
    </source>
</reference>
<evidence type="ECO:0000256" key="1">
    <source>
        <dbReference type="SAM" id="MobiDB-lite"/>
    </source>
</evidence>
<dbReference type="EMBL" id="JAGYPE010000002">
    <property type="protein sequence ID" value="MBS4182105.1"/>
    <property type="molecule type" value="Genomic_DNA"/>
</dbReference>
<gene>
    <name evidence="3" type="ORF">KHB02_11980</name>
</gene>
<protein>
    <submittedName>
        <fullName evidence="3">DUF805 domain-containing protein</fullName>
    </submittedName>
</protein>
<dbReference type="InterPro" id="IPR008523">
    <property type="entry name" value="DUF805"/>
</dbReference>
<feature type="transmembrane region" description="Helical" evidence="2">
    <location>
        <begin position="161"/>
        <end position="179"/>
    </location>
</feature>
<evidence type="ECO:0000256" key="2">
    <source>
        <dbReference type="SAM" id="Phobius"/>
    </source>
</evidence>
<dbReference type="PANTHER" id="PTHR34980">
    <property type="entry name" value="INNER MEMBRANE PROTEIN-RELATED-RELATED"/>
    <property type="match status" value="1"/>
</dbReference>
<feature type="region of interest" description="Disordered" evidence="1">
    <location>
        <begin position="1"/>
        <end position="33"/>
    </location>
</feature>
<comment type="caution">
    <text evidence="3">The sequence shown here is derived from an EMBL/GenBank/DDBJ whole genome shotgun (WGS) entry which is preliminary data.</text>
</comment>
<feature type="compositionally biased region" description="Basic and acidic residues" evidence="1">
    <location>
        <begin position="225"/>
        <end position="243"/>
    </location>
</feature>
<dbReference type="Pfam" id="PF05656">
    <property type="entry name" value="DUF805"/>
    <property type="match status" value="1"/>
</dbReference>
<name>A0A942SYD9_9BACI</name>
<feature type="transmembrane region" description="Helical" evidence="2">
    <location>
        <begin position="191"/>
        <end position="211"/>
    </location>
</feature>
<feature type="transmembrane region" description="Helical" evidence="2">
    <location>
        <begin position="86"/>
        <end position="104"/>
    </location>
</feature>
<accession>A0A942SYD9</accession>
<dbReference type="GO" id="GO:0005886">
    <property type="term" value="C:plasma membrane"/>
    <property type="evidence" value="ECO:0007669"/>
    <property type="project" value="TreeGrafter"/>
</dbReference>
<proteinExistence type="predicted"/>